<protein>
    <submittedName>
        <fullName evidence="2">Uncharacterized protein</fullName>
    </submittedName>
</protein>
<reference evidence="2" key="1">
    <citation type="submission" date="2021-01" db="EMBL/GenBank/DDBJ databases">
        <authorList>
            <person name="Corre E."/>
            <person name="Pelletier E."/>
            <person name="Niang G."/>
            <person name="Scheremetjew M."/>
            <person name="Finn R."/>
            <person name="Kale V."/>
            <person name="Holt S."/>
            <person name="Cochrane G."/>
            <person name="Meng A."/>
            <person name="Brown T."/>
            <person name="Cohen L."/>
        </authorList>
    </citation>
    <scope>NUCLEOTIDE SEQUENCE</scope>
    <source>
        <strain evidence="2">CCMP1594</strain>
    </source>
</reference>
<dbReference type="EMBL" id="HBJA01143694">
    <property type="protein sequence ID" value="CAE0838030.1"/>
    <property type="molecule type" value="Transcribed_RNA"/>
</dbReference>
<organism evidence="2">
    <name type="scientific">Eutreptiella gymnastica</name>
    <dbReference type="NCBI Taxonomy" id="73025"/>
    <lineage>
        <taxon>Eukaryota</taxon>
        <taxon>Discoba</taxon>
        <taxon>Euglenozoa</taxon>
        <taxon>Euglenida</taxon>
        <taxon>Spirocuta</taxon>
        <taxon>Euglenophyceae</taxon>
        <taxon>Eutreptiales</taxon>
        <taxon>Eutreptiaceae</taxon>
        <taxon>Eutreptiella</taxon>
    </lineage>
</organism>
<dbReference type="AlphaFoldDB" id="A0A7S4GII9"/>
<sequence length="282" mass="32613">MQVDEEGPAKPRRILKVKRNAASAGVKREVPADPIPQMDFRPQKEKPPPEKKQKSNEGKAKARPQKRKLFKVGEKNLPTCPRTQVSQKPITWGKKRVNKMKDRMKGRFRNITLRPGMYDAAFEKRTKKKWGFTAFRNTYGCYAVWEHLVDYFQGSTPDPNDFVRRNMKMGLNLQERFKTGRLTFNRDIRRICQDNGCPEIVKSAMTLKQVQADSKFRQIVEDLCSVPADEVCPLTQAYIVWCIRHNFKGGDWQEELEKFAEIEVGHGRRKGKVTDNAKKASA</sequence>
<evidence type="ECO:0000313" key="2">
    <source>
        <dbReference type="EMBL" id="CAE0838030.1"/>
    </source>
</evidence>
<evidence type="ECO:0000256" key="1">
    <source>
        <dbReference type="SAM" id="MobiDB-lite"/>
    </source>
</evidence>
<feature type="compositionally biased region" description="Basic and acidic residues" evidence="1">
    <location>
        <begin position="41"/>
        <end position="60"/>
    </location>
</feature>
<feature type="compositionally biased region" description="Basic residues" evidence="1">
    <location>
        <begin position="10"/>
        <end position="19"/>
    </location>
</feature>
<proteinExistence type="predicted"/>
<feature type="region of interest" description="Disordered" evidence="1">
    <location>
        <begin position="1"/>
        <end position="67"/>
    </location>
</feature>
<name>A0A7S4GII9_9EUGL</name>
<accession>A0A7S4GII9</accession>
<gene>
    <name evidence="2" type="ORF">EGYM00163_LOCUS49402</name>
</gene>